<sequence>MFFPVVERLVNLKSWLCSMVRTLVAGQESLVQVDVTEGISICVGVLAWLLMVVFKSEVTTITVQSASNIIVPLLGDVFLPWWERLGEPEELACMEYGTNTLPSSKSLVQDGWSVLIIKRSL</sequence>
<protein>
    <submittedName>
        <fullName evidence="1">Uncharacterized protein</fullName>
    </submittedName>
</protein>
<keyword evidence="2" id="KW-1185">Reference proteome</keyword>
<dbReference type="Proteomes" id="UP000887013">
    <property type="component" value="Unassembled WGS sequence"/>
</dbReference>
<gene>
    <name evidence="1" type="ORF">NPIL_548531</name>
</gene>
<organism evidence="1 2">
    <name type="scientific">Nephila pilipes</name>
    <name type="common">Giant wood spider</name>
    <name type="synonym">Nephila maculata</name>
    <dbReference type="NCBI Taxonomy" id="299642"/>
    <lineage>
        <taxon>Eukaryota</taxon>
        <taxon>Metazoa</taxon>
        <taxon>Ecdysozoa</taxon>
        <taxon>Arthropoda</taxon>
        <taxon>Chelicerata</taxon>
        <taxon>Arachnida</taxon>
        <taxon>Araneae</taxon>
        <taxon>Araneomorphae</taxon>
        <taxon>Entelegynae</taxon>
        <taxon>Araneoidea</taxon>
        <taxon>Nephilidae</taxon>
        <taxon>Nephila</taxon>
    </lineage>
</organism>
<name>A0A8X6PGP6_NEPPI</name>
<dbReference type="AlphaFoldDB" id="A0A8X6PGP6"/>
<evidence type="ECO:0000313" key="2">
    <source>
        <dbReference type="Proteomes" id="UP000887013"/>
    </source>
</evidence>
<dbReference type="EMBL" id="BMAW01068664">
    <property type="protein sequence ID" value="GFT65506.1"/>
    <property type="molecule type" value="Genomic_DNA"/>
</dbReference>
<accession>A0A8X6PGP6</accession>
<evidence type="ECO:0000313" key="1">
    <source>
        <dbReference type="EMBL" id="GFT65506.1"/>
    </source>
</evidence>
<reference evidence="1" key="1">
    <citation type="submission" date="2020-08" db="EMBL/GenBank/DDBJ databases">
        <title>Multicomponent nature underlies the extraordinary mechanical properties of spider dragline silk.</title>
        <authorList>
            <person name="Kono N."/>
            <person name="Nakamura H."/>
            <person name="Mori M."/>
            <person name="Yoshida Y."/>
            <person name="Ohtoshi R."/>
            <person name="Malay A.D."/>
            <person name="Moran D.A.P."/>
            <person name="Tomita M."/>
            <person name="Numata K."/>
            <person name="Arakawa K."/>
        </authorList>
    </citation>
    <scope>NUCLEOTIDE SEQUENCE</scope>
</reference>
<proteinExistence type="predicted"/>
<comment type="caution">
    <text evidence="1">The sequence shown here is derived from an EMBL/GenBank/DDBJ whole genome shotgun (WGS) entry which is preliminary data.</text>
</comment>